<sequence length="46" mass="5569">MQAILKLTGFWQKGAFSQYPVIFLKRNILWSGFGFWYVRSREEECH</sequence>
<protein>
    <submittedName>
        <fullName evidence="1">Uncharacterized protein</fullName>
    </submittedName>
</protein>
<dbReference type="AlphaFoldDB" id="A0A140DUM7"/>
<evidence type="ECO:0000313" key="2">
    <source>
        <dbReference type="Proteomes" id="UP000069771"/>
    </source>
</evidence>
<dbReference type="EMBL" id="CP011391">
    <property type="protein sequence ID" value="AMK54354.1"/>
    <property type="molecule type" value="Genomic_DNA"/>
</dbReference>
<dbReference type="KEGG" id="fro:AALO17_12200"/>
<organism evidence="1 2">
    <name type="scientific">Faecalibaculum rodentium</name>
    <dbReference type="NCBI Taxonomy" id="1702221"/>
    <lineage>
        <taxon>Bacteria</taxon>
        <taxon>Bacillati</taxon>
        <taxon>Bacillota</taxon>
        <taxon>Erysipelotrichia</taxon>
        <taxon>Erysipelotrichales</taxon>
        <taxon>Erysipelotrichaceae</taxon>
        <taxon>Faecalibaculum</taxon>
    </lineage>
</organism>
<gene>
    <name evidence="1" type="ORF">AALO17_12200</name>
</gene>
<evidence type="ECO:0000313" key="1">
    <source>
        <dbReference type="EMBL" id="AMK54354.1"/>
    </source>
</evidence>
<reference evidence="1 2" key="1">
    <citation type="journal article" date="2016" name="Gut Pathog.">
        <title>Whole genome sequencing of "Faecalibaculum rodentium" ALO17, isolated from C57BL/6J laboratory mouse feces.</title>
        <authorList>
            <person name="Lim S."/>
            <person name="Chang D.H."/>
            <person name="Ahn S."/>
            <person name="Kim B.C."/>
        </authorList>
    </citation>
    <scope>NUCLEOTIDE SEQUENCE [LARGE SCALE GENOMIC DNA]</scope>
    <source>
        <strain evidence="1 2">Alo17</strain>
    </source>
</reference>
<dbReference type="STRING" id="1702221.AALO17_12200"/>
<name>A0A140DUM7_9FIRM</name>
<dbReference type="Proteomes" id="UP000069771">
    <property type="component" value="Chromosome"/>
</dbReference>
<proteinExistence type="predicted"/>
<keyword evidence="2" id="KW-1185">Reference proteome</keyword>
<accession>A0A140DUM7</accession>